<accession>A0A7R9PWX5</accession>
<name>A0A7R9PWX5_9ACAR</name>
<dbReference type="AlphaFoldDB" id="A0A7R9PWX5"/>
<dbReference type="Proteomes" id="UP000759131">
    <property type="component" value="Unassembled WGS sequence"/>
</dbReference>
<keyword evidence="2" id="KW-1185">Reference proteome</keyword>
<evidence type="ECO:0000313" key="1">
    <source>
        <dbReference type="EMBL" id="CAD7622943.1"/>
    </source>
</evidence>
<sequence length="133" mass="15459">MFIWPMMGHSCHQLRQLSFSHNFVAQTKPIHLLLPIDGDNNYKKTMKIILDKTFHTKCMGKAGDISRFTKVDLTKHDLKQMMIESCDEAYQKCSSELVESSKTLQDELIKIHKSADESEHKKYKKCTLDVLKK</sequence>
<proteinExistence type="predicted"/>
<gene>
    <name evidence="1" type="ORF">OSB1V03_LOCUS3404</name>
</gene>
<organism evidence="1">
    <name type="scientific">Medioppia subpectinata</name>
    <dbReference type="NCBI Taxonomy" id="1979941"/>
    <lineage>
        <taxon>Eukaryota</taxon>
        <taxon>Metazoa</taxon>
        <taxon>Ecdysozoa</taxon>
        <taxon>Arthropoda</taxon>
        <taxon>Chelicerata</taxon>
        <taxon>Arachnida</taxon>
        <taxon>Acari</taxon>
        <taxon>Acariformes</taxon>
        <taxon>Sarcoptiformes</taxon>
        <taxon>Oribatida</taxon>
        <taxon>Brachypylina</taxon>
        <taxon>Oppioidea</taxon>
        <taxon>Oppiidae</taxon>
        <taxon>Medioppia</taxon>
    </lineage>
</organism>
<evidence type="ECO:0000313" key="2">
    <source>
        <dbReference type="Proteomes" id="UP000759131"/>
    </source>
</evidence>
<dbReference type="EMBL" id="CAJPIZ010001368">
    <property type="protein sequence ID" value="CAG2103373.1"/>
    <property type="molecule type" value="Genomic_DNA"/>
</dbReference>
<reference evidence="1" key="1">
    <citation type="submission" date="2020-11" db="EMBL/GenBank/DDBJ databases">
        <authorList>
            <person name="Tran Van P."/>
        </authorList>
    </citation>
    <scope>NUCLEOTIDE SEQUENCE</scope>
</reference>
<dbReference type="EMBL" id="OC855943">
    <property type="protein sequence ID" value="CAD7622943.1"/>
    <property type="molecule type" value="Genomic_DNA"/>
</dbReference>
<protein>
    <submittedName>
        <fullName evidence="1">Uncharacterized protein</fullName>
    </submittedName>
</protein>